<dbReference type="Gene3D" id="3.40.50.2300">
    <property type="match status" value="1"/>
</dbReference>
<accession>T1B5H2</accession>
<dbReference type="SMART" id="SM00448">
    <property type="entry name" value="REC"/>
    <property type="match status" value="1"/>
</dbReference>
<dbReference type="AlphaFoldDB" id="T1B5H2"/>
<evidence type="ECO:0000313" key="3">
    <source>
        <dbReference type="EMBL" id="EQD65197.1"/>
    </source>
</evidence>
<reference evidence="3" key="2">
    <citation type="journal article" date="2014" name="ISME J.">
        <title>Microbial stratification in low pH oxic and suboxic macroscopic growths along an acid mine drainage.</title>
        <authorList>
            <person name="Mendez-Garcia C."/>
            <person name="Mesa V."/>
            <person name="Sprenger R.R."/>
            <person name="Richter M."/>
            <person name="Diez M.S."/>
            <person name="Solano J."/>
            <person name="Bargiela R."/>
            <person name="Golyshina O.V."/>
            <person name="Manteca A."/>
            <person name="Ramos J.L."/>
            <person name="Gallego J.R."/>
            <person name="Llorente I."/>
            <person name="Martins Dos Santos V.A."/>
            <person name="Jensen O.N."/>
            <person name="Pelaez A.I."/>
            <person name="Sanchez J."/>
            <person name="Ferrer M."/>
        </authorList>
    </citation>
    <scope>NUCLEOTIDE SEQUENCE</scope>
</reference>
<comment type="caution">
    <text evidence="3">The sequence shown here is derived from an EMBL/GenBank/DDBJ whole genome shotgun (WGS) entry which is preliminary data.</text>
</comment>
<dbReference type="InterPro" id="IPR050595">
    <property type="entry name" value="Bact_response_regulator"/>
</dbReference>
<protein>
    <submittedName>
        <fullName evidence="3">Type IV pilus response regulator PilH</fullName>
    </submittedName>
</protein>
<feature type="domain" description="Response regulatory" evidence="2">
    <location>
        <begin position="3"/>
        <end position="119"/>
    </location>
</feature>
<dbReference type="GO" id="GO:0000160">
    <property type="term" value="P:phosphorelay signal transduction system"/>
    <property type="evidence" value="ECO:0007669"/>
    <property type="project" value="InterPro"/>
</dbReference>
<keyword evidence="1" id="KW-0597">Phosphoprotein</keyword>
<organism evidence="3">
    <name type="scientific">mine drainage metagenome</name>
    <dbReference type="NCBI Taxonomy" id="410659"/>
    <lineage>
        <taxon>unclassified sequences</taxon>
        <taxon>metagenomes</taxon>
        <taxon>ecological metagenomes</taxon>
    </lineage>
</organism>
<dbReference type="PANTHER" id="PTHR44591">
    <property type="entry name" value="STRESS RESPONSE REGULATOR PROTEIN 1"/>
    <property type="match status" value="1"/>
</dbReference>
<dbReference type="PANTHER" id="PTHR44591:SF20">
    <property type="entry name" value="PROTEIN PILH"/>
    <property type="match status" value="1"/>
</dbReference>
<proteinExistence type="predicted"/>
<dbReference type="SUPFAM" id="SSF52172">
    <property type="entry name" value="CheY-like"/>
    <property type="match status" value="1"/>
</dbReference>
<name>T1B5H2_9ZZZZ</name>
<reference evidence="3" key="1">
    <citation type="submission" date="2013-08" db="EMBL/GenBank/DDBJ databases">
        <authorList>
            <person name="Mendez C."/>
            <person name="Richter M."/>
            <person name="Ferrer M."/>
            <person name="Sanchez J."/>
        </authorList>
    </citation>
    <scope>NUCLEOTIDE SEQUENCE</scope>
</reference>
<sequence>MAHILIVDDSPTDVRVFTTLLERAGHRVSSASSAELGIEMARSQRPDLVIMDVIMPGMNGFQATRTLTRDPATQNVPVLIITTKSMETDRVWGLRQGARDFLTKPVGEKELLARIQKLLVPGWMRRAR</sequence>
<evidence type="ECO:0000256" key="1">
    <source>
        <dbReference type="ARBA" id="ARBA00022553"/>
    </source>
</evidence>
<gene>
    <name evidence="3" type="ORF">B1A_08579</name>
</gene>
<dbReference type="InterPro" id="IPR011006">
    <property type="entry name" value="CheY-like_superfamily"/>
</dbReference>
<dbReference type="Pfam" id="PF00072">
    <property type="entry name" value="Response_reg"/>
    <property type="match status" value="1"/>
</dbReference>
<dbReference type="InterPro" id="IPR001789">
    <property type="entry name" value="Sig_transdc_resp-reg_receiver"/>
</dbReference>
<dbReference type="PROSITE" id="PS50110">
    <property type="entry name" value="RESPONSE_REGULATORY"/>
    <property type="match status" value="1"/>
</dbReference>
<dbReference type="EMBL" id="AUZX01006122">
    <property type="protein sequence ID" value="EQD65197.1"/>
    <property type="molecule type" value="Genomic_DNA"/>
</dbReference>
<evidence type="ECO:0000259" key="2">
    <source>
        <dbReference type="PROSITE" id="PS50110"/>
    </source>
</evidence>